<evidence type="ECO:0000313" key="5">
    <source>
        <dbReference type="Proteomes" id="UP000218811"/>
    </source>
</evidence>
<evidence type="ECO:0000256" key="2">
    <source>
        <dbReference type="SAM" id="MobiDB-lite"/>
    </source>
</evidence>
<dbReference type="SUPFAM" id="SSF52540">
    <property type="entry name" value="P-loop containing nucleoside triphosphate hydrolases"/>
    <property type="match status" value="1"/>
</dbReference>
<keyword evidence="5" id="KW-1185">Reference proteome</keyword>
<feature type="compositionally biased region" description="Low complexity" evidence="2">
    <location>
        <begin position="277"/>
        <end position="287"/>
    </location>
</feature>
<dbReference type="InterPro" id="IPR027417">
    <property type="entry name" value="P-loop_NTPase"/>
</dbReference>
<comment type="similarity">
    <text evidence="1">Belongs to the TRAFAC class dynamin-like GTPase superfamily. IRG family.</text>
</comment>
<feature type="domain" description="IRG-type G" evidence="3">
    <location>
        <begin position="48"/>
        <end position="250"/>
    </location>
</feature>
<dbReference type="GO" id="GO:0016787">
    <property type="term" value="F:hydrolase activity"/>
    <property type="evidence" value="ECO:0007669"/>
    <property type="project" value="UniProtKB-KW"/>
</dbReference>
<sequence>MEADRHATEATSALDEAQRQLREGVRPITIPTREEMEATKRRLQYKEGIFHFAVAGVSGSGKSSLINAFRGLRNRDHGAAPTGIVETTGEITRYPDPDPVNPWAWYDVPGAGTIRIPDWVYFNAQGLYCFDCIILLFDNRFTETDIAILRNCARYNIPAYIVRSKSNQHIKNILYDMGYDSDRDETTGHALAQAARRRYIAETRASVARNLREAQLPQQRVYVVSKDTLVRIIRDGSANDPLDELELLRDLLTEARARRSRRPSLDIDGYVGGRPGSSSLPASSSVF</sequence>
<dbReference type="Proteomes" id="UP000218811">
    <property type="component" value="Unassembled WGS sequence"/>
</dbReference>
<accession>A0A2H3JCX9</accession>
<evidence type="ECO:0000259" key="3">
    <source>
        <dbReference type="PROSITE" id="PS51716"/>
    </source>
</evidence>
<dbReference type="Gene3D" id="3.40.50.300">
    <property type="entry name" value="P-loop containing nucleotide triphosphate hydrolases"/>
    <property type="match status" value="1"/>
</dbReference>
<dbReference type="OrthoDB" id="422720at2759"/>
<name>A0A2H3JCX9_WOLCO</name>
<keyword evidence="4" id="KW-0378">Hydrolase</keyword>
<dbReference type="STRING" id="742152.A0A2H3JCX9"/>
<dbReference type="PROSITE" id="PS51716">
    <property type="entry name" value="G_IRG"/>
    <property type="match status" value="1"/>
</dbReference>
<dbReference type="EMBL" id="KB467942">
    <property type="protein sequence ID" value="PCH37663.1"/>
    <property type="molecule type" value="Genomic_DNA"/>
</dbReference>
<organism evidence="4 5">
    <name type="scientific">Wolfiporia cocos (strain MD-104)</name>
    <name type="common">Brown rot fungus</name>
    <dbReference type="NCBI Taxonomy" id="742152"/>
    <lineage>
        <taxon>Eukaryota</taxon>
        <taxon>Fungi</taxon>
        <taxon>Dikarya</taxon>
        <taxon>Basidiomycota</taxon>
        <taxon>Agaricomycotina</taxon>
        <taxon>Agaricomycetes</taxon>
        <taxon>Polyporales</taxon>
        <taxon>Phaeolaceae</taxon>
        <taxon>Wolfiporia</taxon>
    </lineage>
</organism>
<dbReference type="GO" id="GO:0016020">
    <property type="term" value="C:membrane"/>
    <property type="evidence" value="ECO:0007669"/>
    <property type="project" value="InterPro"/>
</dbReference>
<proteinExistence type="inferred from homology"/>
<dbReference type="OMA" id="IVIMEDP"/>
<evidence type="ECO:0000313" key="4">
    <source>
        <dbReference type="EMBL" id="PCH37663.1"/>
    </source>
</evidence>
<dbReference type="PANTHER" id="PTHR14143">
    <property type="entry name" value="INTERFERON-INDUCIBLE GTPASE FAMILY MEMBER"/>
    <property type="match status" value="1"/>
</dbReference>
<protein>
    <submittedName>
        <fullName evidence="4">Nucleoside triphosphate hydrolase protein</fullName>
    </submittedName>
</protein>
<dbReference type="GO" id="GO:0005525">
    <property type="term" value="F:GTP binding"/>
    <property type="evidence" value="ECO:0007669"/>
    <property type="project" value="InterPro"/>
</dbReference>
<dbReference type="InterPro" id="IPR030385">
    <property type="entry name" value="G_IRG_dom"/>
</dbReference>
<gene>
    <name evidence="4" type="ORF">WOLCODRAFT_95588</name>
</gene>
<dbReference type="AlphaFoldDB" id="A0A2H3JCX9"/>
<feature type="region of interest" description="Disordered" evidence="2">
    <location>
        <begin position="265"/>
        <end position="287"/>
    </location>
</feature>
<dbReference type="InterPro" id="IPR007743">
    <property type="entry name" value="Immunity-related_GTPase-like"/>
</dbReference>
<reference evidence="4 5" key="1">
    <citation type="journal article" date="2012" name="Science">
        <title>The Paleozoic origin of enzymatic lignin decomposition reconstructed from 31 fungal genomes.</title>
        <authorList>
            <person name="Floudas D."/>
            <person name="Binder M."/>
            <person name="Riley R."/>
            <person name="Barry K."/>
            <person name="Blanchette R.A."/>
            <person name="Henrissat B."/>
            <person name="Martinez A.T."/>
            <person name="Otillar R."/>
            <person name="Spatafora J.W."/>
            <person name="Yadav J.S."/>
            <person name="Aerts A."/>
            <person name="Benoit I."/>
            <person name="Boyd A."/>
            <person name="Carlson A."/>
            <person name="Copeland A."/>
            <person name="Coutinho P.M."/>
            <person name="de Vries R.P."/>
            <person name="Ferreira P."/>
            <person name="Findley K."/>
            <person name="Foster B."/>
            <person name="Gaskell J."/>
            <person name="Glotzer D."/>
            <person name="Gorecki P."/>
            <person name="Heitman J."/>
            <person name="Hesse C."/>
            <person name="Hori C."/>
            <person name="Igarashi K."/>
            <person name="Jurgens J.A."/>
            <person name="Kallen N."/>
            <person name="Kersten P."/>
            <person name="Kohler A."/>
            <person name="Kuees U."/>
            <person name="Kumar T.K.A."/>
            <person name="Kuo A."/>
            <person name="LaButti K."/>
            <person name="Larrondo L.F."/>
            <person name="Lindquist E."/>
            <person name="Ling A."/>
            <person name="Lombard V."/>
            <person name="Lucas S."/>
            <person name="Lundell T."/>
            <person name="Martin R."/>
            <person name="McLaughlin D.J."/>
            <person name="Morgenstern I."/>
            <person name="Morin E."/>
            <person name="Murat C."/>
            <person name="Nagy L.G."/>
            <person name="Nolan M."/>
            <person name="Ohm R.A."/>
            <person name="Patyshakuliyeva A."/>
            <person name="Rokas A."/>
            <person name="Ruiz-Duenas F.J."/>
            <person name="Sabat G."/>
            <person name="Salamov A."/>
            <person name="Samejima M."/>
            <person name="Schmutz J."/>
            <person name="Slot J.C."/>
            <person name="St John F."/>
            <person name="Stenlid J."/>
            <person name="Sun H."/>
            <person name="Sun S."/>
            <person name="Syed K."/>
            <person name="Tsang A."/>
            <person name="Wiebenga A."/>
            <person name="Young D."/>
            <person name="Pisabarro A."/>
            <person name="Eastwood D.C."/>
            <person name="Martin F."/>
            <person name="Cullen D."/>
            <person name="Grigoriev I.V."/>
            <person name="Hibbett D.S."/>
        </authorList>
    </citation>
    <scope>NUCLEOTIDE SEQUENCE [LARGE SCALE GENOMIC DNA]</scope>
    <source>
        <strain evidence="4 5">MD-104</strain>
    </source>
</reference>
<dbReference type="Pfam" id="PF05049">
    <property type="entry name" value="IIGP"/>
    <property type="match status" value="1"/>
</dbReference>
<evidence type="ECO:0000256" key="1">
    <source>
        <dbReference type="ARBA" id="ARBA00005429"/>
    </source>
</evidence>
<dbReference type="PANTHER" id="PTHR14143:SF1">
    <property type="entry name" value="IRG-TYPE G DOMAIN-CONTAINING PROTEIN"/>
    <property type="match status" value="1"/>
</dbReference>